<dbReference type="GeneID" id="24258345"/>
<keyword evidence="2" id="KW-1185">Reference proteome</keyword>
<dbReference type="PATRIC" id="fig|1028800.3.peg.2718"/>
<dbReference type="SUPFAM" id="SSF51182">
    <property type="entry name" value="RmlC-like cupins"/>
    <property type="match status" value="1"/>
</dbReference>
<dbReference type="InterPro" id="IPR011051">
    <property type="entry name" value="RmlC_Cupin_sf"/>
</dbReference>
<proteinExistence type="predicted"/>
<sequence>MGIHVIDTWPKAPEGLSEELAEEFARNAGNGRVGSALVSETDRVRVWSLTLKPSERIGFHTHVLDYFWTAVTGGRARSNYGDGRVAEVSYKPGDTQHHHYGLGEFMTHDLENIGDTDLTFTTVEFKDSANAPLVI</sequence>
<name>A0A068SRD8_NEOGA</name>
<dbReference type="HOGENOM" id="CLU_130991_0_0_5"/>
<dbReference type="Proteomes" id="UP000028181">
    <property type="component" value="Chromosome I"/>
</dbReference>
<protein>
    <recommendedName>
        <fullName evidence="3">Cupin domain-containing protein</fullName>
    </recommendedName>
</protein>
<dbReference type="EMBL" id="HG938353">
    <property type="protein sequence ID" value="CDN48857.1"/>
    <property type="molecule type" value="Genomic_DNA"/>
</dbReference>
<dbReference type="OrthoDB" id="9800684at2"/>
<dbReference type="KEGG" id="ngg:RG540_CH26910"/>
<evidence type="ECO:0000313" key="2">
    <source>
        <dbReference type="Proteomes" id="UP000028181"/>
    </source>
</evidence>
<accession>A0A068SRD8</accession>
<evidence type="ECO:0008006" key="3">
    <source>
        <dbReference type="Google" id="ProtNLM"/>
    </source>
</evidence>
<evidence type="ECO:0000313" key="1">
    <source>
        <dbReference type="EMBL" id="CDN48857.1"/>
    </source>
</evidence>
<gene>
    <name evidence="1" type="ORF">RG540_CH26910</name>
</gene>
<reference evidence="2" key="1">
    <citation type="journal article" date="2014" name="BMC Genomics">
        <title>Genome sequencing of two Neorhizobium galegae strains reveals a noeT gene responsible for the unusual acetylation of the nodulation factors.</title>
        <authorList>
            <person name="Osterman J."/>
            <person name="Marsh J."/>
            <person name="Laine P.K."/>
            <person name="Zeng Z."/>
            <person name="Alatalo E."/>
            <person name="Sullivan J.T."/>
            <person name="Young J.P."/>
            <person name="Thomas-Oates J."/>
            <person name="Paulin L."/>
            <person name="Lindstrom K."/>
        </authorList>
    </citation>
    <scope>NUCLEOTIDE SEQUENCE [LARGE SCALE GENOMIC DNA]</scope>
    <source>
        <strain evidence="2">HAMBI 540</strain>
    </source>
</reference>
<dbReference type="eggNOG" id="COG1917">
    <property type="taxonomic scope" value="Bacteria"/>
</dbReference>
<dbReference type="InterPro" id="IPR014710">
    <property type="entry name" value="RmlC-like_jellyroll"/>
</dbReference>
<dbReference type="RefSeq" id="WP_007753627.1">
    <property type="nucleotide sequence ID" value="NZ_HG938353.1"/>
</dbReference>
<dbReference type="AlphaFoldDB" id="A0A068SRD8"/>
<dbReference type="Gene3D" id="2.60.120.10">
    <property type="entry name" value="Jelly Rolls"/>
    <property type="match status" value="1"/>
</dbReference>
<organism evidence="1 2">
    <name type="scientific">Neorhizobium galegae bv. orientalis str. HAMBI 540</name>
    <dbReference type="NCBI Taxonomy" id="1028800"/>
    <lineage>
        <taxon>Bacteria</taxon>
        <taxon>Pseudomonadati</taxon>
        <taxon>Pseudomonadota</taxon>
        <taxon>Alphaproteobacteria</taxon>
        <taxon>Hyphomicrobiales</taxon>
        <taxon>Rhizobiaceae</taxon>
        <taxon>Rhizobium/Agrobacterium group</taxon>
        <taxon>Neorhizobium</taxon>
    </lineage>
</organism>